<reference evidence="2" key="1">
    <citation type="submission" date="2020-08" db="EMBL/GenBank/DDBJ databases">
        <title>Multicomponent nature underlies the extraordinary mechanical properties of spider dragline silk.</title>
        <authorList>
            <person name="Kono N."/>
            <person name="Nakamura H."/>
            <person name="Mori M."/>
            <person name="Yoshida Y."/>
            <person name="Ohtoshi R."/>
            <person name="Malay A.D."/>
            <person name="Moran D.A.P."/>
            <person name="Tomita M."/>
            <person name="Numata K."/>
            <person name="Arakawa K."/>
        </authorList>
    </citation>
    <scope>NUCLEOTIDE SEQUENCE</scope>
</reference>
<organism evidence="2 3">
    <name type="scientific">Nephila pilipes</name>
    <name type="common">Giant wood spider</name>
    <name type="synonym">Nephila maculata</name>
    <dbReference type="NCBI Taxonomy" id="299642"/>
    <lineage>
        <taxon>Eukaryota</taxon>
        <taxon>Metazoa</taxon>
        <taxon>Ecdysozoa</taxon>
        <taxon>Arthropoda</taxon>
        <taxon>Chelicerata</taxon>
        <taxon>Arachnida</taxon>
        <taxon>Araneae</taxon>
        <taxon>Araneomorphae</taxon>
        <taxon>Entelegynae</taxon>
        <taxon>Araneoidea</taxon>
        <taxon>Nephilidae</taxon>
        <taxon>Nephila</taxon>
    </lineage>
</organism>
<feature type="non-terminal residue" evidence="2">
    <location>
        <position position="1"/>
    </location>
</feature>
<keyword evidence="3" id="KW-1185">Reference proteome</keyword>
<evidence type="ECO:0000256" key="1">
    <source>
        <dbReference type="SAM" id="MobiDB-lite"/>
    </source>
</evidence>
<evidence type="ECO:0000313" key="3">
    <source>
        <dbReference type="Proteomes" id="UP000887013"/>
    </source>
</evidence>
<protein>
    <submittedName>
        <fullName evidence="2">Uncharacterized protein</fullName>
    </submittedName>
</protein>
<accession>A0A8X6TMH9</accession>
<feature type="compositionally biased region" description="Polar residues" evidence="1">
    <location>
        <begin position="58"/>
        <end position="67"/>
    </location>
</feature>
<name>A0A8X6TMH9_NEPPI</name>
<proteinExistence type="predicted"/>
<feature type="region of interest" description="Disordered" evidence="1">
    <location>
        <begin position="48"/>
        <end position="67"/>
    </location>
</feature>
<dbReference type="EMBL" id="BMAW01013657">
    <property type="protein sequence ID" value="GFT35225.1"/>
    <property type="molecule type" value="Genomic_DNA"/>
</dbReference>
<comment type="caution">
    <text evidence="2">The sequence shown here is derived from an EMBL/GenBank/DDBJ whole genome shotgun (WGS) entry which is preliminary data.</text>
</comment>
<evidence type="ECO:0000313" key="2">
    <source>
        <dbReference type="EMBL" id="GFT35225.1"/>
    </source>
</evidence>
<dbReference type="AlphaFoldDB" id="A0A8X6TMH9"/>
<gene>
    <name evidence="2" type="ORF">NPIL_282611</name>
</gene>
<sequence>TKSILYVSKFHCDNLVSATLLPVWNLHHYLIHYICFCDGLGNKEAKSVTEKRSKNRISRNSAQKWQR</sequence>
<dbReference type="Proteomes" id="UP000887013">
    <property type="component" value="Unassembled WGS sequence"/>
</dbReference>